<protein>
    <submittedName>
        <fullName evidence="1">Uncharacterized protein</fullName>
    </submittedName>
</protein>
<proteinExistence type="predicted"/>
<dbReference type="GeneID" id="95593570"/>
<dbReference type="Gene3D" id="2.60.40.2850">
    <property type="match status" value="1"/>
</dbReference>
<sequence length="190" mass="19716">MNLPTKIAVQLSRGKLRNGDLVRNLGRSIAVGFAGIALAVCSLATPAAADDSQAATVTANGAVVTADGAKVGQVTLHKRGDGTEPPAALGNPSEWGVAEIKVPTSAGPFGAQGWSCLDNVSGGRWCQGYEYVTAGKRCFSNYLHGTKTHRSSVELAGVIDTSGWVPRGEVANAWYVAGAGYTCRTYYAIQ</sequence>
<dbReference type="EMBL" id="BNEC01000003">
    <property type="protein sequence ID" value="GHI67217.1"/>
    <property type="molecule type" value="Genomic_DNA"/>
</dbReference>
<dbReference type="RefSeq" id="WP_229875845.1">
    <property type="nucleotide sequence ID" value="NZ_BMRL01000009.1"/>
</dbReference>
<evidence type="ECO:0000313" key="1">
    <source>
        <dbReference type="EMBL" id="GHI67217.1"/>
    </source>
</evidence>
<dbReference type="InterPro" id="IPR006540">
    <property type="entry name" value="Lactococcin_972"/>
</dbReference>
<comment type="caution">
    <text evidence="1">The sequence shown here is derived from an EMBL/GenBank/DDBJ whole genome shotgun (WGS) entry which is preliminary data.</text>
</comment>
<accession>A0ABQ3SGY3</accession>
<evidence type="ECO:0000313" key="2">
    <source>
        <dbReference type="Proteomes" id="UP000613974"/>
    </source>
</evidence>
<dbReference type="Proteomes" id="UP000613974">
    <property type="component" value="Unassembled WGS sequence"/>
</dbReference>
<organism evidence="1 2">
    <name type="scientific">Streptomyces nojiriensis</name>
    <dbReference type="NCBI Taxonomy" id="66374"/>
    <lineage>
        <taxon>Bacteria</taxon>
        <taxon>Bacillati</taxon>
        <taxon>Actinomycetota</taxon>
        <taxon>Actinomycetes</taxon>
        <taxon>Kitasatosporales</taxon>
        <taxon>Streptomycetaceae</taxon>
        <taxon>Streptomyces</taxon>
    </lineage>
</organism>
<name>A0ABQ3SGY3_9ACTN</name>
<keyword evidence="2" id="KW-1185">Reference proteome</keyword>
<dbReference type="Pfam" id="PF09683">
    <property type="entry name" value="Lactococcin_972"/>
    <property type="match status" value="1"/>
</dbReference>
<reference evidence="2" key="1">
    <citation type="submission" date="2023-07" db="EMBL/GenBank/DDBJ databases">
        <title>Whole genome shotgun sequence of Streptomyces nojiriensis NBRC 13794.</title>
        <authorList>
            <person name="Komaki H."/>
            <person name="Tamura T."/>
        </authorList>
    </citation>
    <scope>NUCLEOTIDE SEQUENCE [LARGE SCALE GENOMIC DNA]</scope>
    <source>
        <strain evidence="2">NBRC 13794</strain>
    </source>
</reference>
<gene>
    <name evidence="1" type="ORF">Snoj_11350</name>
</gene>